<dbReference type="Proteomes" id="UP000053477">
    <property type="component" value="Unassembled WGS sequence"/>
</dbReference>
<dbReference type="InterPro" id="IPR036291">
    <property type="entry name" value="NAD(P)-bd_dom_sf"/>
</dbReference>
<reference evidence="4 5" key="1">
    <citation type="submission" date="2015-04" db="EMBL/GenBank/DDBJ databases">
        <title>Complete genome sequence of Schizopora paradoxa KUC8140, a cosmopolitan wood degrader in East Asia.</title>
        <authorList>
            <consortium name="DOE Joint Genome Institute"/>
            <person name="Min B."/>
            <person name="Park H."/>
            <person name="Jang Y."/>
            <person name="Kim J.-J."/>
            <person name="Kim K.H."/>
            <person name="Pangilinan J."/>
            <person name="Lipzen A."/>
            <person name="Riley R."/>
            <person name="Grigoriev I.V."/>
            <person name="Spatafora J.W."/>
            <person name="Choi I.-G."/>
        </authorList>
    </citation>
    <scope>NUCLEOTIDE SEQUENCE [LARGE SCALE GENOMIC DNA]</scope>
    <source>
        <strain evidence="4 5">KUC8140</strain>
    </source>
</reference>
<dbReference type="EMBL" id="KQ085933">
    <property type="protein sequence ID" value="KLO15222.1"/>
    <property type="molecule type" value="Genomic_DNA"/>
</dbReference>
<evidence type="ECO:0000256" key="1">
    <source>
        <dbReference type="ARBA" id="ARBA00006484"/>
    </source>
</evidence>
<dbReference type="FunCoup" id="A0A0H2RUF1">
    <property type="interactions" value="22"/>
</dbReference>
<organism evidence="4 5">
    <name type="scientific">Schizopora paradoxa</name>
    <dbReference type="NCBI Taxonomy" id="27342"/>
    <lineage>
        <taxon>Eukaryota</taxon>
        <taxon>Fungi</taxon>
        <taxon>Dikarya</taxon>
        <taxon>Basidiomycota</taxon>
        <taxon>Agaricomycotina</taxon>
        <taxon>Agaricomycetes</taxon>
        <taxon>Hymenochaetales</taxon>
        <taxon>Schizoporaceae</taxon>
        <taxon>Schizopora</taxon>
    </lineage>
</organism>
<accession>A0A0H2RUF1</accession>
<dbReference type="PANTHER" id="PTHR24321:SF8">
    <property type="entry name" value="ESTRADIOL 17-BETA-DEHYDROGENASE 8-RELATED"/>
    <property type="match status" value="1"/>
</dbReference>
<dbReference type="AlphaFoldDB" id="A0A0H2RUF1"/>
<evidence type="ECO:0000313" key="4">
    <source>
        <dbReference type="EMBL" id="KLO15222.1"/>
    </source>
</evidence>
<dbReference type="InterPro" id="IPR002347">
    <property type="entry name" value="SDR_fam"/>
</dbReference>
<comment type="similarity">
    <text evidence="1">Belongs to the short-chain dehydrogenases/reductases (SDR) family.</text>
</comment>
<dbReference type="InParanoid" id="A0A0H2RUF1"/>
<name>A0A0H2RUF1_9AGAM</name>
<evidence type="ECO:0000256" key="3">
    <source>
        <dbReference type="ARBA" id="ARBA00023002"/>
    </source>
</evidence>
<keyword evidence="2" id="KW-0521">NADP</keyword>
<sequence>MVTGAAQGIGRAVALRLAKDGYSVALNDLPSAQTNLECLQEEIGSLTGSTGVEASQRDTLLVMGDVSVEEEVQGMVSSCVEKLGGLDVMVANAGIAIVKPLVELSAEEFDKVISVNLRGVMLCYKYAAIQMIKQGGGGRIIGASSANGKVGAPRLTAYSASKFAIRGLTQSAALELGKHKITVNAYAPARILTPMLEEYDDTVVSNTPGMVKGDFLEQLRKSTAVGHLAGPGEVASLIAYLVSEEAHFITGQTVNVNGGTIFD</sequence>
<keyword evidence="5" id="KW-1185">Reference proteome</keyword>
<proteinExistence type="inferred from homology"/>
<dbReference type="PANTHER" id="PTHR24321">
    <property type="entry name" value="DEHYDROGENASES, SHORT CHAIN"/>
    <property type="match status" value="1"/>
</dbReference>
<dbReference type="PROSITE" id="PS00061">
    <property type="entry name" value="ADH_SHORT"/>
    <property type="match status" value="1"/>
</dbReference>
<evidence type="ECO:0000313" key="5">
    <source>
        <dbReference type="Proteomes" id="UP000053477"/>
    </source>
</evidence>
<dbReference type="Gene3D" id="3.40.50.720">
    <property type="entry name" value="NAD(P)-binding Rossmann-like Domain"/>
    <property type="match status" value="1"/>
</dbReference>
<dbReference type="SUPFAM" id="SSF51735">
    <property type="entry name" value="NAD(P)-binding Rossmann-fold domains"/>
    <property type="match status" value="1"/>
</dbReference>
<dbReference type="PRINTS" id="PR00081">
    <property type="entry name" value="GDHRDH"/>
</dbReference>
<dbReference type="GO" id="GO:0016491">
    <property type="term" value="F:oxidoreductase activity"/>
    <property type="evidence" value="ECO:0007669"/>
    <property type="project" value="UniProtKB-KW"/>
</dbReference>
<evidence type="ECO:0000256" key="2">
    <source>
        <dbReference type="ARBA" id="ARBA00022857"/>
    </source>
</evidence>
<dbReference type="InterPro" id="IPR020904">
    <property type="entry name" value="Sc_DH/Rdtase_CS"/>
</dbReference>
<dbReference type="PRINTS" id="PR00080">
    <property type="entry name" value="SDRFAMILY"/>
</dbReference>
<gene>
    <name evidence="4" type="ORF">SCHPADRAFT_938942</name>
</gene>
<dbReference type="OrthoDB" id="498125at2759"/>
<keyword evidence="3" id="KW-0560">Oxidoreductase</keyword>
<dbReference type="STRING" id="27342.A0A0H2RUF1"/>
<protein>
    <submittedName>
        <fullName evidence="4">NAD-binding protein</fullName>
    </submittedName>
</protein>
<dbReference type="FunFam" id="3.40.50.720:FF:000084">
    <property type="entry name" value="Short-chain dehydrogenase reductase"/>
    <property type="match status" value="1"/>
</dbReference>
<dbReference type="Pfam" id="PF13561">
    <property type="entry name" value="adh_short_C2"/>
    <property type="match status" value="1"/>
</dbReference>